<organism evidence="1 2">
    <name type="scientific">Candidatus Blautia gallistercoris</name>
    <dbReference type="NCBI Taxonomy" id="2838490"/>
    <lineage>
        <taxon>Bacteria</taxon>
        <taxon>Bacillati</taxon>
        <taxon>Bacillota</taxon>
        <taxon>Clostridia</taxon>
        <taxon>Lachnospirales</taxon>
        <taxon>Lachnospiraceae</taxon>
        <taxon>Blautia</taxon>
    </lineage>
</organism>
<protein>
    <submittedName>
        <fullName evidence="1">Molecular chaperone Hsp90</fullName>
    </submittedName>
</protein>
<dbReference type="Proteomes" id="UP000886817">
    <property type="component" value="Unassembled WGS sequence"/>
</dbReference>
<evidence type="ECO:0000313" key="1">
    <source>
        <dbReference type="EMBL" id="HIX59820.1"/>
    </source>
</evidence>
<evidence type="ECO:0000313" key="2">
    <source>
        <dbReference type="Proteomes" id="UP000886817"/>
    </source>
</evidence>
<reference evidence="1" key="2">
    <citation type="submission" date="2021-04" db="EMBL/GenBank/DDBJ databases">
        <authorList>
            <person name="Gilroy R."/>
        </authorList>
    </citation>
    <scope>NUCLEOTIDE SEQUENCE</scope>
    <source>
        <strain evidence="1">ChiSjej1B19-8411</strain>
    </source>
</reference>
<dbReference type="EMBL" id="DXEX01000191">
    <property type="protein sequence ID" value="HIX59820.1"/>
    <property type="molecule type" value="Genomic_DNA"/>
</dbReference>
<dbReference type="AlphaFoldDB" id="A0A9D1WIQ5"/>
<accession>A0A9D1WIQ5</accession>
<reference evidence="1" key="1">
    <citation type="journal article" date="2021" name="PeerJ">
        <title>Extensive microbial diversity within the chicken gut microbiome revealed by metagenomics and culture.</title>
        <authorList>
            <person name="Gilroy R."/>
            <person name="Ravi A."/>
            <person name="Getino M."/>
            <person name="Pursley I."/>
            <person name="Horton D.L."/>
            <person name="Alikhan N.F."/>
            <person name="Baker D."/>
            <person name="Gharbi K."/>
            <person name="Hall N."/>
            <person name="Watson M."/>
            <person name="Adriaenssens E.M."/>
            <person name="Foster-Nyarko E."/>
            <person name="Jarju S."/>
            <person name="Secka A."/>
            <person name="Antonio M."/>
            <person name="Oren A."/>
            <person name="Chaudhuri R.R."/>
            <person name="La Ragione R."/>
            <person name="Hildebrand F."/>
            <person name="Pallen M.J."/>
        </authorList>
    </citation>
    <scope>NUCLEOTIDE SEQUENCE</scope>
    <source>
        <strain evidence="1">ChiSjej1B19-8411</strain>
    </source>
</reference>
<name>A0A9D1WIQ5_9FIRM</name>
<sequence length="120" mass="12655">MSKEVVSYVVEKSKELMNAASCSKEAKDAAQAWIDAVGTDKEAEATRAYIAELEQDIMPVDMLIGFAESEAGVKVFGGEEAARNVAEHGKAIKAAGAKYCDCPACAAVEAILAKKDELLA</sequence>
<comment type="caution">
    <text evidence="1">The sequence shown here is derived from an EMBL/GenBank/DDBJ whole genome shotgun (WGS) entry which is preliminary data.</text>
</comment>
<gene>
    <name evidence="1" type="ORF">IAA45_08920</name>
</gene>
<proteinExistence type="predicted"/>